<proteinExistence type="predicted"/>
<sequence>MFAVLCDALIEASVAVGMPRQMAEAMVVQSMRGSAELRDAARRRHQPGGMHNGRHHGHGGAGSWRRCWSRSEGSGDGSEADGECPASQ</sequence>
<dbReference type="Pfam" id="PF14748">
    <property type="entry name" value="P5CR_dimer"/>
    <property type="match status" value="1"/>
</dbReference>
<evidence type="ECO:0000313" key="4">
    <source>
        <dbReference type="Proteomes" id="UP001397290"/>
    </source>
</evidence>
<dbReference type="InterPro" id="IPR029036">
    <property type="entry name" value="P5CR_dimer"/>
</dbReference>
<feature type="region of interest" description="Disordered" evidence="1">
    <location>
        <begin position="34"/>
        <end position="88"/>
    </location>
</feature>
<evidence type="ECO:0000313" key="3">
    <source>
        <dbReference type="EMBL" id="KAK8148980.1"/>
    </source>
</evidence>
<dbReference type="Gene3D" id="1.10.3730.10">
    <property type="entry name" value="ProC C-terminal domain-like"/>
    <property type="match status" value="1"/>
</dbReference>
<dbReference type="SUPFAM" id="SSF48179">
    <property type="entry name" value="6-phosphogluconate dehydrogenase C-terminal domain-like"/>
    <property type="match status" value="1"/>
</dbReference>
<organism evidence="3 4">
    <name type="scientific">Beauveria asiatica</name>
    <dbReference type="NCBI Taxonomy" id="1069075"/>
    <lineage>
        <taxon>Eukaryota</taxon>
        <taxon>Fungi</taxon>
        <taxon>Dikarya</taxon>
        <taxon>Ascomycota</taxon>
        <taxon>Pezizomycotina</taxon>
        <taxon>Sordariomycetes</taxon>
        <taxon>Hypocreomycetidae</taxon>
        <taxon>Hypocreales</taxon>
        <taxon>Cordycipitaceae</taxon>
        <taxon>Beauveria</taxon>
    </lineage>
</organism>
<gene>
    <name evidence="3" type="ORF">G3M48_008568</name>
</gene>
<feature type="compositionally biased region" description="Basic residues" evidence="1">
    <location>
        <begin position="41"/>
        <end position="58"/>
    </location>
</feature>
<reference evidence="3 4" key="1">
    <citation type="submission" date="2020-02" db="EMBL/GenBank/DDBJ databases">
        <title>Comparative genomics of the hypocrealean fungal genus Beauvera.</title>
        <authorList>
            <person name="Showalter D.N."/>
            <person name="Bushley K.E."/>
            <person name="Rehner S.A."/>
        </authorList>
    </citation>
    <scope>NUCLEOTIDE SEQUENCE [LARGE SCALE GENOMIC DNA]</scope>
    <source>
        <strain evidence="3 4">ARSEF4384</strain>
    </source>
</reference>
<dbReference type="EMBL" id="JAAHCF010000065">
    <property type="protein sequence ID" value="KAK8148980.1"/>
    <property type="molecule type" value="Genomic_DNA"/>
</dbReference>
<dbReference type="AlphaFoldDB" id="A0AAW0S431"/>
<name>A0AAW0S431_9HYPO</name>
<accession>A0AAW0S431</accession>
<comment type="caution">
    <text evidence="3">The sequence shown here is derived from an EMBL/GenBank/DDBJ whole genome shotgun (WGS) entry which is preliminary data.</text>
</comment>
<protein>
    <recommendedName>
        <fullName evidence="2">Pyrroline-5-carboxylate reductase dimerisation domain-containing protein</fullName>
    </recommendedName>
</protein>
<dbReference type="Proteomes" id="UP001397290">
    <property type="component" value="Unassembled WGS sequence"/>
</dbReference>
<evidence type="ECO:0000259" key="2">
    <source>
        <dbReference type="Pfam" id="PF14748"/>
    </source>
</evidence>
<evidence type="ECO:0000256" key="1">
    <source>
        <dbReference type="SAM" id="MobiDB-lite"/>
    </source>
</evidence>
<dbReference type="InterPro" id="IPR008927">
    <property type="entry name" value="6-PGluconate_DH-like_C_sf"/>
</dbReference>
<keyword evidence="4" id="KW-1185">Reference proteome</keyword>
<feature type="domain" description="Pyrroline-5-carboxylate reductase dimerisation" evidence="2">
    <location>
        <begin position="2"/>
        <end position="39"/>
    </location>
</feature>